<evidence type="ECO:0000259" key="14">
    <source>
        <dbReference type="Pfam" id="PF01095"/>
    </source>
</evidence>
<dbReference type="PROSITE" id="PS00503">
    <property type="entry name" value="PECTINESTERASE_2"/>
    <property type="match status" value="1"/>
</dbReference>
<evidence type="ECO:0000313" key="16">
    <source>
        <dbReference type="Proteomes" id="UP000822688"/>
    </source>
</evidence>
<evidence type="ECO:0000256" key="6">
    <source>
        <dbReference type="ARBA" id="ARBA00022525"/>
    </source>
</evidence>
<keyword evidence="13" id="KW-0812">Transmembrane</keyword>
<feature type="domain" description="Pectinesterase catalytic" evidence="14">
    <location>
        <begin position="154"/>
        <end position="445"/>
    </location>
</feature>
<evidence type="ECO:0000256" key="1">
    <source>
        <dbReference type="ARBA" id="ARBA00004196"/>
    </source>
</evidence>
<evidence type="ECO:0000256" key="12">
    <source>
        <dbReference type="RuleBase" id="RU000589"/>
    </source>
</evidence>
<name>A0A8T0HA40_CERPU</name>
<evidence type="ECO:0000256" key="5">
    <source>
        <dbReference type="ARBA" id="ARBA00013229"/>
    </source>
</evidence>
<comment type="caution">
    <text evidence="15">The sequence shown here is derived from an EMBL/GenBank/DDBJ whole genome shotgun (WGS) entry which is preliminary data.</text>
</comment>
<gene>
    <name evidence="15" type="ORF">KC19_6G037800</name>
</gene>
<dbReference type="PANTHER" id="PTHR31321">
    <property type="entry name" value="ACYL-COA THIOESTER HYDROLASE YBHC-RELATED"/>
    <property type="match status" value="1"/>
</dbReference>
<dbReference type="GO" id="GO:0045490">
    <property type="term" value="P:pectin catabolic process"/>
    <property type="evidence" value="ECO:0007669"/>
    <property type="project" value="UniProtKB-UniRule"/>
</dbReference>
<dbReference type="Gene3D" id="2.160.20.10">
    <property type="entry name" value="Single-stranded right-handed beta-helix, Pectin lyase-like"/>
    <property type="match status" value="1"/>
</dbReference>
<proteinExistence type="inferred from homology"/>
<evidence type="ECO:0000256" key="13">
    <source>
        <dbReference type="SAM" id="Phobius"/>
    </source>
</evidence>
<evidence type="ECO:0000256" key="7">
    <source>
        <dbReference type="ARBA" id="ARBA00022729"/>
    </source>
</evidence>
<comment type="catalytic activity">
    <reaction evidence="10 12">
        <text>[(1-&gt;4)-alpha-D-galacturonosyl methyl ester](n) + n H2O = [(1-&gt;4)-alpha-D-galacturonosyl](n) + n methanol + n H(+)</text>
        <dbReference type="Rhea" id="RHEA:22380"/>
        <dbReference type="Rhea" id="RHEA-COMP:14570"/>
        <dbReference type="Rhea" id="RHEA-COMP:14573"/>
        <dbReference type="ChEBI" id="CHEBI:15377"/>
        <dbReference type="ChEBI" id="CHEBI:15378"/>
        <dbReference type="ChEBI" id="CHEBI:17790"/>
        <dbReference type="ChEBI" id="CHEBI:140522"/>
        <dbReference type="ChEBI" id="CHEBI:140523"/>
        <dbReference type="EC" id="3.1.1.11"/>
    </reaction>
</comment>
<dbReference type="InterPro" id="IPR012334">
    <property type="entry name" value="Pectin_lyas_fold"/>
</dbReference>
<dbReference type="AlphaFoldDB" id="A0A8T0HA40"/>
<feature type="transmembrane region" description="Helical" evidence="13">
    <location>
        <begin position="56"/>
        <end position="74"/>
    </location>
</feature>
<keyword evidence="8 12" id="KW-0378">Hydrolase</keyword>
<dbReference type="Pfam" id="PF01095">
    <property type="entry name" value="Pectinesterase"/>
    <property type="match status" value="1"/>
</dbReference>
<dbReference type="SUPFAM" id="SSF51126">
    <property type="entry name" value="Pectin lyase-like"/>
    <property type="match status" value="1"/>
</dbReference>
<accession>A0A8T0HA40</accession>
<evidence type="ECO:0000313" key="15">
    <source>
        <dbReference type="EMBL" id="KAG0568681.1"/>
    </source>
</evidence>
<organism evidence="15 16">
    <name type="scientific">Ceratodon purpureus</name>
    <name type="common">Fire moss</name>
    <name type="synonym">Dicranum purpureum</name>
    <dbReference type="NCBI Taxonomy" id="3225"/>
    <lineage>
        <taxon>Eukaryota</taxon>
        <taxon>Viridiplantae</taxon>
        <taxon>Streptophyta</taxon>
        <taxon>Embryophyta</taxon>
        <taxon>Bryophyta</taxon>
        <taxon>Bryophytina</taxon>
        <taxon>Bryopsida</taxon>
        <taxon>Dicranidae</taxon>
        <taxon>Pseudoditrichales</taxon>
        <taxon>Ditrichaceae</taxon>
        <taxon>Ceratodon</taxon>
    </lineage>
</organism>
<comment type="subcellular location">
    <subcellularLocation>
        <location evidence="1">Cell envelope</location>
    </subcellularLocation>
    <subcellularLocation>
        <location evidence="2">Secreted</location>
    </subcellularLocation>
</comment>
<keyword evidence="7" id="KW-0732">Signal</keyword>
<keyword evidence="9 12" id="KW-0063">Aspartyl esterase</keyword>
<keyword evidence="13" id="KW-0472">Membrane</keyword>
<dbReference type="PANTHER" id="PTHR31321:SF136">
    <property type="entry name" value="PECTINESTERASE"/>
    <property type="match status" value="1"/>
</dbReference>
<evidence type="ECO:0000256" key="3">
    <source>
        <dbReference type="ARBA" id="ARBA00005184"/>
    </source>
</evidence>
<dbReference type="GO" id="GO:0042545">
    <property type="term" value="P:cell wall modification"/>
    <property type="evidence" value="ECO:0007669"/>
    <property type="project" value="UniProtKB-UniRule"/>
</dbReference>
<evidence type="ECO:0000256" key="11">
    <source>
        <dbReference type="PROSITE-ProRule" id="PRU10040"/>
    </source>
</evidence>
<dbReference type="GO" id="GO:0005576">
    <property type="term" value="C:extracellular region"/>
    <property type="evidence" value="ECO:0007669"/>
    <property type="project" value="UniProtKB-SubCell"/>
</dbReference>
<reference evidence="15 16" key="1">
    <citation type="submission" date="2020-06" db="EMBL/GenBank/DDBJ databases">
        <title>WGS assembly of Ceratodon purpureus strain R40.</title>
        <authorList>
            <person name="Carey S.B."/>
            <person name="Jenkins J."/>
            <person name="Shu S."/>
            <person name="Lovell J.T."/>
            <person name="Sreedasyam A."/>
            <person name="Maumus F."/>
            <person name="Tiley G.P."/>
            <person name="Fernandez-Pozo N."/>
            <person name="Barry K."/>
            <person name="Chen C."/>
            <person name="Wang M."/>
            <person name="Lipzen A."/>
            <person name="Daum C."/>
            <person name="Saski C.A."/>
            <person name="Payton A.C."/>
            <person name="Mcbreen J.C."/>
            <person name="Conrad R.E."/>
            <person name="Kollar L.M."/>
            <person name="Olsson S."/>
            <person name="Huttunen S."/>
            <person name="Landis J.B."/>
            <person name="Wickett N.J."/>
            <person name="Johnson M.G."/>
            <person name="Rensing S.A."/>
            <person name="Grimwood J."/>
            <person name="Schmutz J."/>
            <person name="Mcdaniel S.F."/>
        </authorList>
    </citation>
    <scope>NUCLEOTIDE SEQUENCE [LARGE SCALE GENOMIC DNA]</scope>
    <source>
        <strain evidence="15 16">R40</strain>
    </source>
</reference>
<evidence type="ECO:0000256" key="2">
    <source>
        <dbReference type="ARBA" id="ARBA00004613"/>
    </source>
</evidence>
<keyword evidence="6" id="KW-0964">Secreted</keyword>
<dbReference type="GO" id="GO:0030599">
    <property type="term" value="F:pectinesterase activity"/>
    <property type="evidence" value="ECO:0007669"/>
    <property type="project" value="UniProtKB-UniRule"/>
</dbReference>
<evidence type="ECO:0000256" key="10">
    <source>
        <dbReference type="ARBA" id="ARBA00047928"/>
    </source>
</evidence>
<evidence type="ECO:0000256" key="8">
    <source>
        <dbReference type="ARBA" id="ARBA00022801"/>
    </source>
</evidence>
<dbReference type="InterPro" id="IPR033131">
    <property type="entry name" value="Pectinesterase_Asp_AS"/>
</dbReference>
<evidence type="ECO:0000256" key="4">
    <source>
        <dbReference type="ARBA" id="ARBA00008891"/>
    </source>
</evidence>
<dbReference type="InterPro" id="IPR011050">
    <property type="entry name" value="Pectin_lyase_fold/virulence"/>
</dbReference>
<sequence>MHTHFGLSTFDYIKRARRLCFCMLPLLQPSAACFVSLAAKQASQMGTMAKLIKMRSLALGLFIALLATAAMAAAQDGDFDQWLQYIAETSDNDDDATLSSPASPDADAVTGTWKGGVSELSSSQDKDGSLTKMPKVNRDSIGVLPKPTGKPVKVVVSKDGKGDYTTITDAINAIPLHAKYRTIIHIKAGVYKEKLVINETKHYITFLGDGMHKSIISWNDTAGDFDDADVLLKTYRSATVGISSEWFIAKGVSFVNTAPSPPAGAVLRQAVALRITGDRAAFYNCSFYGYQDTLYDHRGRHYFENCFIQGSIDFIFGNGRSLYRSCELHVVADSFGSLTAQKRNETKMHTGFSFVDCHVDGTGIIYLGRAWGNYSRTVFSYTYFSDIIYGPGWSDFGFPNRQAQSLFGQYKCDGPGANSPEQVKWARHLTPQEVKPFLSVGFINGKKWLPHYIKKPKFT</sequence>
<protein>
    <recommendedName>
        <fullName evidence="5 12">Pectinesterase</fullName>
        <ecNumber evidence="5 12">3.1.1.11</ecNumber>
    </recommendedName>
</protein>
<comment type="similarity">
    <text evidence="4">Belongs to the pectinesterase family.</text>
</comment>
<dbReference type="InterPro" id="IPR000070">
    <property type="entry name" value="Pectinesterase_cat"/>
</dbReference>
<dbReference type="Proteomes" id="UP000822688">
    <property type="component" value="Chromosome 6"/>
</dbReference>
<dbReference type="FunFam" id="2.160.20.10:FF:000008">
    <property type="entry name" value="Pectinesterase"/>
    <property type="match status" value="1"/>
</dbReference>
<feature type="active site" evidence="11">
    <location>
        <position position="313"/>
    </location>
</feature>
<evidence type="ECO:0000256" key="9">
    <source>
        <dbReference type="ARBA" id="ARBA00023085"/>
    </source>
</evidence>
<comment type="pathway">
    <text evidence="3 12">Glycan metabolism; pectin degradation; 2-dehydro-3-deoxy-D-gluconate from pectin: step 1/5.</text>
</comment>
<keyword evidence="13" id="KW-1133">Transmembrane helix</keyword>
<keyword evidence="16" id="KW-1185">Reference proteome</keyword>
<dbReference type="EC" id="3.1.1.11" evidence="5 12"/>
<dbReference type="EMBL" id="CM026427">
    <property type="protein sequence ID" value="KAG0568681.1"/>
    <property type="molecule type" value="Genomic_DNA"/>
</dbReference>